<dbReference type="Proteomes" id="UP001060085">
    <property type="component" value="Linkage Group LG02"/>
</dbReference>
<reference evidence="2" key="1">
    <citation type="journal article" date="2023" name="Nat. Plants">
        <title>Single-cell RNA sequencing provides a high-resolution roadmap for understanding the multicellular compartmentation of specialized metabolism.</title>
        <authorList>
            <person name="Sun S."/>
            <person name="Shen X."/>
            <person name="Li Y."/>
            <person name="Li Y."/>
            <person name="Wang S."/>
            <person name="Li R."/>
            <person name="Zhang H."/>
            <person name="Shen G."/>
            <person name="Guo B."/>
            <person name="Wei J."/>
            <person name="Xu J."/>
            <person name="St-Pierre B."/>
            <person name="Chen S."/>
            <person name="Sun C."/>
        </authorList>
    </citation>
    <scope>NUCLEOTIDE SEQUENCE [LARGE SCALE GENOMIC DNA]</scope>
</reference>
<protein>
    <submittedName>
        <fullName evidence="1">Uncharacterized protein</fullName>
    </submittedName>
</protein>
<evidence type="ECO:0000313" key="2">
    <source>
        <dbReference type="Proteomes" id="UP001060085"/>
    </source>
</evidence>
<organism evidence="1 2">
    <name type="scientific">Catharanthus roseus</name>
    <name type="common">Madagascar periwinkle</name>
    <name type="synonym">Vinca rosea</name>
    <dbReference type="NCBI Taxonomy" id="4058"/>
    <lineage>
        <taxon>Eukaryota</taxon>
        <taxon>Viridiplantae</taxon>
        <taxon>Streptophyta</taxon>
        <taxon>Embryophyta</taxon>
        <taxon>Tracheophyta</taxon>
        <taxon>Spermatophyta</taxon>
        <taxon>Magnoliopsida</taxon>
        <taxon>eudicotyledons</taxon>
        <taxon>Gunneridae</taxon>
        <taxon>Pentapetalae</taxon>
        <taxon>asterids</taxon>
        <taxon>lamiids</taxon>
        <taxon>Gentianales</taxon>
        <taxon>Apocynaceae</taxon>
        <taxon>Rauvolfioideae</taxon>
        <taxon>Vinceae</taxon>
        <taxon>Catharanthinae</taxon>
        <taxon>Catharanthus</taxon>
    </lineage>
</organism>
<proteinExistence type="predicted"/>
<gene>
    <name evidence="1" type="ORF">M9H77_06402</name>
</gene>
<sequence>MSSLKRMFLWKKKKDGECLKTQKCCHTLKSVPVTAEYGLRGCGSCTAVELHLQCNCIWQEYVAETNKKYVDRRNEEKNKWLSVAKYQKQIRQAKAFAISIMGEFVETCQSKQVNLEARVGFSSSVGKGLIKESKSIPADFLVIGGKRSQSNKLSRRIRRFCCEHVPDGCSLVVVGKPRQLEQDSQSSPLCHGDFHKTSSRWSEKDSQISNLVSSDDEFVSKSRSERCSPRTVLEACERESQGTEEDVSSYEESVTTKSPVDSEPRGSLSRKPMSPFKRISSFLFSSFDLSARKRNDTFYNKEKNQPAFKCFNYQQIANATNNFHPENLVGQGGFSEVYKGGLDDGRSIAVKRLTKDNTNADKEKEFLTEIGIIGHVNHPNTASLVGCCVENGLYLIFKFYPNGTLSSALHDNPSKLLDWPVRYRIALGVARGLHYLHKCCKHRIIHRDIKASNVLLGPDYEPQISDFGLAKWLPSKWTHHAVIPIEGTFGYLAPEYFMHGIVDEKTDVFAFGILLLEIITGRLPVDSSKHHLLLWAKPLMESGKLNEMADPKLENKYDMDQLHRLVLTASYCVRQTSVLRPSMTEVLEMLTNGTDKGAARSWRIPKFTSDEMDDYSMIYGYELPSDIAMEGL</sequence>
<dbReference type="EMBL" id="CM044702">
    <property type="protein sequence ID" value="KAI5675452.1"/>
    <property type="molecule type" value="Genomic_DNA"/>
</dbReference>
<name>A0ACC0BS93_CATRO</name>
<comment type="caution">
    <text evidence="1">The sequence shown here is derived from an EMBL/GenBank/DDBJ whole genome shotgun (WGS) entry which is preliminary data.</text>
</comment>
<evidence type="ECO:0000313" key="1">
    <source>
        <dbReference type="EMBL" id="KAI5675452.1"/>
    </source>
</evidence>
<accession>A0ACC0BS93</accession>
<keyword evidence="2" id="KW-1185">Reference proteome</keyword>